<dbReference type="GO" id="GO:0004190">
    <property type="term" value="F:aspartic-type endopeptidase activity"/>
    <property type="evidence" value="ECO:0007669"/>
    <property type="project" value="UniProtKB-KW"/>
</dbReference>
<dbReference type="AlphaFoldDB" id="A0A2N9HTE8"/>
<keyword evidence="2" id="KW-0479">Metal-binding</keyword>
<dbReference type="SMART" id="SM00343">
    <property type="entry name" value="ZnF_C2HC"/>
    <property type="match status" value="1"/>
</dbReference>
<feature type="compositionally biased region" description="Polar residues" evidence="3">
    <location>
        <begin position="310"/>
        <end position="320"/>
    </location>
</feature>
<dbReference type="Pfam" id="PF25597">
    <property type="entry name" value="SH3_retrovirus"/>
    <property type="match status" value="1"/>
</dbReference>
<keyword evidence="2" id="KW-0862">Zinc</keyword>
<dbReference type="InterPro" id="IPR043502">
    <property type="entry name" value="DNA/RNA_pol_sf"/>
</dbReference>
<dbReference type="SUPFAM" id="SSF56672">
    <property type="entry name" value="DNA/RNA polymerases"/>
    <property type="match status" value="1"/>
</dbReference>
<dbReference type="EMBL" id="OIVN01004070">
    <property type="protein sequence ID" value="SPD15288.1"/>
    <property type="molecule type" value="Genomic_DNA"/>
</dbReference>
<evidence type="ECO:0000256" key="1">
    <source>
        <dbReference type="ARBA" id="ARBA00022750"/>
    </source>
</evidence>
<gene>
    <name evidence="5" type="ORF">FSB_LOCUS43170</name>
</gene>
<dbReference type="PANTHER" id="PTHR47592:SF31">
    <property type="entry name" value="ZINC FINGER, CCHC-TYPE-RELATED"/>
    <property type="match status" value="1"/>
</dbReference>
<dbReference type="SUPFAM" id="SSF57756">
    <property type="entry name" value="Retrovirus zinc finger-like domains"/>
    <property type="match status" value="1"/>
</dbReference>
<evidence type="ECO:0000256" key="2">
    <source>
        <dbReference type="PROSITE-ProRule" id="PRU00047"/>
    </source>
</evidence>
<dbReference type="GO" id="GO:0008270">
    <property type="term" value="F:zinc ion binding"/>
    <property type="evidence" value="ECO:0007669"/>
    <property type="project" value="UniProtKB-KW"/>
</dbReference>
<dbReference type="Pfam" id="PF00098">
    <property type="entry name" value="zf-CCHC"/>
    <property type="match status" value="1"/>
</dbReference>
<feature type="compositionally biased region" description="Polar residues" evidence="3">
    <location>
        <begin position="580"/>
        <end position="594"/>
    </location>
</feature>
<keyword evidence="2" id="KW-0863">Zinc-finger</keyword>
<dbReference type="InterPro" id="IPR036875">
    <property type="entry name" value="Znf_CCHC_sf"/>
</dbReference>
<dbReference type="InterPro" id="IPR057670">
    <property type="entry name" value="SH3_retrovirus"/>
</dbReference>
<feature type="region of interest" description="Disordered" evidence="3">
    <location>
        <begin position="310"/>
        <end position="343"/>
    </location>
</feature>
<keyword evidence="1" id="KW-0378">Hydrolase</keyword>
<dbReference type="InterPro" id="IPR054722">
    <property type="entry name" value="PolX-like_BBD"/>
</dbReference>
<dbReference type="Pfam" id="PF22936">
    <property type="entry name" value="Pol_BBD"/>
    <property type="match status" value="1"/>
</dbReference>
<keyword evidence="1" id="KW-0645">Protease</keyword>
<evidence type="ECO:0000256" key="3">
    <source>
        <dbReference type="SAM" id="MobiDB-lite"/>
    </source>
</evidence>
<dbReference type="PANTHER" id="PTHR47592">
    <property type="entry name" value="PBF68 PROTEIN"/>
    <property type="match status" value="1"/>
</dbReference>
<organism evidence="5">
    <name type="scientific">Fagus sylvatica</name>
    <name type="common">Beechnut</name>
    <dbReference type="NCBI Taxonomy" id="28930"/>
    <lineage>
        <taxon>Eukaryota</taxon>
        <taxon>Viridiplantae</taxon>
        <taxon>Streptophyta</taxon>
        <taxon>Embryophyta</taxon>
        <taxon>Tracheophyta</taxon>
        <taxon>Spermatophyta</taxon>
        <taxon>Magnoliopsida</taxon>
        <taxon>eudicotyledons</taxon>
        <taxon>Gunneridae</taxon>
        <taxon>Pentapetalae</taxon>
        <taxon>rosids</taxon>
        <taxon>fabids</taxon>
        <taxon>Fagales</taxon>
        <taxon>Fagaceae</taxon>
        <taxon>Fagus</taxon>
    </lineage>
</organism>
<dbReference type="Pfam" id="PF07727">
    <property type="entry name" value="RVT_2"/>
    <property type="match status" value="1"/>
</dbReference>
<feature type="compositionally biased region" description="Basic and acidic residues" evidence="3">
    <location>
        <begin position="595"/>
        <end position="611"/>
    </location>
</feature>
<accession>A0A2N9HTE8</accession>
<name>A0A2N9HTE8_FAGSY</name>
<evidence type="ECO:0000313" key="5">
    <source>
        <dbReference type="EMBL" id="SPD15288.1"/>
    </source>
</evidence>
<keyword evidence="1" id="KW-0064">Aspartyl protease</keyword>
<sequence length="1167" mass="132215">MFAVLITTHCQIAPLRRRPSRLGGGQHVDRGPRRIKLKPEVAKANSIAKSLARDEEREKVEGEHGSDAVLCNNTICLLPPLFASAKGVIIAMGSESEMATFKMMNQDFVKLDRFDGTNFTRWKDKLMFLLTALKIAYVLDPNLSKLPEPTDNDSDQLKAERKKREEDEVVCRGHILNTLSDRLYDLFTSMKSPKEIWEALEFKYKTEKQGADKFLIMKYFEFAMVDNISVMDQVHELQVLVNKLKDLKVIVAENLQVGAIIAKLPPSWNDYRKKLMHTTEDFTIEQIQKHLRIEEETRIRDKKMFEPSSSKVNYVDSNNLSGGGNKRKFSDNNPSNNSNNKQYKTCYNCGKKGHFKRECRNKKKQKKDHKVPNKANMIEENSDIVAWFLMHISVVSELNMADAKSKSPDWWYDTGATVHVCNNKSHFKSLEVAMVGQQVQMGNYDTAKVEGKGTVELQFTSGKKLILINVLYVPEIRKNLVSANLLCKKGVKAVIESDNLILSKGGVFVGKGYSCDGMVTDPKRTKLGPRAIKSVFVGYAENSKAYRLLDLDSNVIVESKDVEFIEDKFYNDSKLIANPTPTQEIDSNDLNPSISREKEKRVHDLSTEPRRSQRVRKEKNLGPDFVSSQAIVFLMEGNRDNVLNKILILLNIEEDPKTFKEAMASRDVAFWKEAINDEMDSILSNNTWILVDLPPGSKPIGCKWVFRRKYNTDGSLQTFKARLVAKGFRQKEGIDYFDTYAPVARIASIRVLLALASIFNLYVHQMDVKTAFLNGDLDEEVYMEQPEGFIMHGHEKKVCKLVKSLYGLKQAPKQWHEKFDSVILSHGFKHNNADKCIYSKFTDCYGVIICLYVDDMLIFGTNMEGISETKMYLTSRFKMKDLKEVDTILGIKVKKHSGGYALCQSHYIEKILLKFQYLRIKEVTTPYDSSVKLTENSGRAVAQLEYASAIGSLMYAMHGTRPDISFAVCKLSRYTNNPSTEHWKAIGRVLGYLKLTIGLGLYYTNFPLVLEGYTDASWITSASDNKATSGWVFTLGGGAVSWASKKQTCISHSTMESEFIALAGAGKEAEWLRNLLLDIKLWPQPMPAISLYCDSESTMSKAHSKVYNGKSRHISLRHEYVRQLIVDGIITIVFVRSSKNLADPFTKGLSRDLVKSTSSGMGLKPFI</sequence>
<evidence type="ECO:0000259" key="4">
    <source>
        <dbReference type="PROSITE" id="PS50158"/>
    </source>
</evidence>
<feature type="region of interest" description="Disordered" evidence="3">
    <location>
        <begin position="580"/>
        <end position="619"/>
    </location>
</feature>
<dbReference type="InterPro" id="IPR001878">
    <property type="entry name" value="Znf_CCHC"/>
</dbReference>
<feature type="compositionally biased region" description="Low complexity" evidence="3">
    <location>
        <begin position="331"/>
        <end position="340"/>
    </location>
</feature>
<feature type="domain" description="CCHC-type" evidence="4">
    <location>
        <begin position="346"/>
        <end position="361"/>
    </location>
</feature>
<proteinExistence type="predicted"/>
<dbReference type="PROSITE" id="PS50158">
    <property type="entry name" value="ZF_CCHC"/>
    <property type="match status" value="1"/>
</dbReference>
<dbReference type="GO" id="GO:0003676">
    <property type="term" value="F:nucleic acid binding"/>
    <property type="evidence" value="ECO:0007669"/>
    <property type="project" value="InterPro"/>
</dbReference>
<dbReference type="CDD" id="cd09272">
    <property type="entry name" value="RNase_HI_RT_Ty1"/>
    <property type="match status" value="1"/>
</dbReference>
<dbReference type="InterPro" id="IPR013103">
    <property type="entry name" value="RVT_2"/>
</dbReference>
<reference evidence="5" key="1">
    <citation type="submission" date="2018-02" db="EMBL/GenBank/DDBJ databases">
        <authorList>
            <person name="Cohen D.B."/>
            <person name="Kent A.D."/>
        </authorList>
    </citation>
    <scope>NUCLEOTIDE SEQUENCE</scope>
</reference>
<dbReference type="Pfam" id="PF14223">
    <property type="entry name" value="Retrotran_gag_2"/>
    <property type="match status" value="1"/>
</dbReference>
<protein>
    <recommendedName>
        <fullName evidence="4">CCHC-type domain-containing protein</fullName>
    </recommendedName>
</protein>
<dbReference type="Gene3D" id="4.10.60.10">
    <property type="entry name" value="Zinc finger, CCHC-type"/>
    <property type="match status" value="1"/>
</dbReference>